<comment type="caution">
    <text evidence="4">The sequence shown here is derived from an EMBL/GenBank/DDBJ whole genome shotgun (WGS) entry which is preliminary data.</text>
</comment>
<dbReference type="InterPro" id="IPR017853">
    <property type="entry name" value="GH"/>
</dbReference>
<dbReference type="SUPFAM" id="SSF51445">
    <property type="entry name" value="(Trans)glycosidases"/>
    <property type="match status" value="1"/>
</dbReference>
<organism evidence="4 5">
    <name type="scientific">Asterophora parasitica</name>
    <dbReference type="NCBI Taxonomy" id="117018"/>
    <lineage>
        <taxon>Eukaryota</taxon>
        <taxon>Fungi</taxon>
        <taxon>Dikarya</taxon>
        <taxon>Basidiomycota</taxon>
        <taxon>Agaricomycotina</taxon>
        <taxon>Agaricomycetes</taxon>
        <taxon>Agaricomycetidae</taxon>
        <taxon>Agaricales</taxon>
        <taxon>Tricholomatineae</taxon>
        <taxon>Lyophyllaceae</taxon>
        <taxon>Asterophora</taxon>
    </lineage>
</organism>
<dbReference type="GO" id="GO:0005576">
    <property type="term" value="C:extracellular region"/>
    <property type="evidence" value="ECO:0007669"/>
    <property type="project" value="InterPro"/>
</dbReference>
<evidence type="ECO:0000256" key="2">
    <source>
        <dbReference type="SAM" id="MobiDB-lite"/>
    </source>
</evidence>
<dbReference type="Proteomes" id="UP000775547">
    <property type="component" value="Unassembled WGS sequence"/>
</dbReference>
<feature type="compositionally biased region" description="Low complexity" evidence="2">
    <location>
        <begin position="111"/>
        <end position="126"/>
    </location>
</feature>
<dbReference type="GO" id="GO:0030246">
    <property type="term" value="F:carbohydrate binding"/>
    <property type="evidence" value="ECO:0007669"/>
    <property type="project" value="InterPro"/>
</dbReference>
<evidence type="ECO:0000313" key="4">
    <source>
        <dbReference type="EMBL" id="KAG5641427.1"/>
    </source>
</evidence>
<dbReference type="EMBL" id="JABCKV010000313">
    <property type="protein sequence ID" value="KAG5641427.1"/>
    <property type="molecule type" value="Genomic_DNA"/>
</dbReference>
<dbReference type="InterPro" id="IPR036573">
    <property type="entry name" value="CBM_sf_5/12"/>
</dbReference>
<feature type="region of interest" description="Disordered" evidence="2">
    <location>
        <begin position="111"/>
        <end position="133"/>
    </location>
</feature>
<reference evidence="4" key="2">
    <citation type="submission" date="2021-10" db="EMBL/GenBank/DDBJ databases">
        <title>Phylogenomics reveals ancestral predisposition of the termite-cultivated fungus Termitomyces towards a domesticated lifestyle.</title>
        <authorList>
            <person name="Auxier B."/>
            <person name="Grum-Grzhimaylo A."/>
            <person name="Cardenas M.E."/>
            <person name="Lodge J.D."/>
            <person name="Laessoe T."/>
            <person name="Pedersen O."/>
            <person name="Smith M.E."/>
            <person name="Kuyper T.W."/>
            <person name="Franco-Molano E.A."/>
            <person name="Baroni T.J."/>
            <person name="Aanen D.K."/>
        </authorList>
    </citation>
    <scope>NUCLEOTIDE SEQUENCE</scope>
    <source>
        <strain evidence="4">AP01</strain>
        <tissue evidence="4">Mycelium</tissue>
    </source>
</reference>
<evidence type="ECO:0000256" key="1">
    <source>
        <dbReference type="ARBA" id="ARBA00022801"/>
    </source>
</evidence>
<dbReference type="OrthoDB" id="6020543at2759"/>
<dbReference type="InterPro" id="IPR003610">
    <property type="entry name" value="CBM5/12"/>
</dbReference>
<keyword evidence="1" id="KW-0378">Hydrolase</keyword>
<dbReference type="SMART" id="SM00495">
    <property type="entry name" value="ChtBD3"/>
    <property type="match status" value="1"/>
</dbReference>
<dbReference type="GO" id="GO:0004553">
    <property type="term" value="F:hydrolase activity, hydrolyzing O-glycosyl compounds"/>
    <property type="evidence" value="ECO:0007669"/>
    <property type="project" value="InterPro"/>
</dbReference>
<evidence type="ECO:0000313" key="5">
    <source>
        <dbReference type="Proteomes" id="UP000775547"/>
    </source>
</evidence>
<feature type="domain" description="Chitin-binding type-3" evidence="3">
    <location>
        <begin position="137"/>
        <end position="179"/>
    </location>
</feature>
<gene>
    <name evidence="4" type="ORF">DXG03_005243</name>
</gene>
<dbReference type="Gene3D" id="3.20.20.80">
    <property type="entry name" value="Glycosidases"/>
    <property type="match status" value="1"/>
</dbReference>
<protein>
    <recommendedName>
        <fullName evidence="3">Chitin-binding type-3 domain-containing protein</fullName>
    </recommendedName>
</protein>
<name>A0A9P7G6J4_9AGAR</name>
<evidence type="ECO:0000259" key="3">
    <source>
        <dbReference type="SMART" id="SM00495"/>
    </source>
</evidence>
<reference evidence="4" key="1">
    <citation type="submission" date="2020-07" db="EMBL/GenBank/DDBJ databases">
        <authorList>
            <person name="Nieuwenhuis M."/>
            <person name="Van De Peppel L.J.J."/>
        </authorList>
    </citation>
    <scope>NUCLEOTIDE SEQUENCE</scope>
    <source>
        <strain evidence="4">AP01</strain>
        <tissue evidence="4">Mycelium</tissue>
    </source>
</reference>
<proteinExistence type="predicted"/>
<dbReference type="Pfam" id="PF02839">
    <property type="entry name" value="CBM_5_12"/>
    <property type="match status" value="1"/>
</dbReference>
<dbReference type="Gene3D" id="2.10.10.20">
    <property type="entry name" value="Carbohydrate-binding module superfamily 5/12"/>
    <property type="match status" value="1"/>
</dbReference>
<dbReference type="SUPFAM" id="SSF51055">
    <property type="entry name" value="Carbohydrate binding domain"/>
    <property type="match status" value="1"/>
</dbReference>
<sequence>MLFAKCNHLNLHIHRDNWAKTQAINKNVKIYIGAPASPSAAGSGYVNAATLGQIARETRSRYSSFGGVMLWDASQAYGTCCDIVLARSFPDQIIGNGRFDVAVKNAITQGGTITTTPTQPTTSTTSKPPGSGNCAGVSPWSASAIYVGGLKVTYNGRLYTSKWWTQGETPGSADVWADNGACTAGFATAGAEATPAVAPAQITGVKASRFFKA</sequence>
<dbReference type="GO" id="GO:0005975">
    <property type="term" value="P:carbohydrate metabolic process"/>
    <property type="evidence" value="ECO:0007669"/>
    <property type="project" value="InterPro"/>
</dbReference>
<accession>A0A9P7G6J4</accession>
<dbReference type="CDD" id="cd12215">
    <property type="entry name" value="ChiC_BD"/>
    <property type="match status" value="1"/>
</dbReference>
<dbReference type="AlphaFoldDB" id="A0A9P7G6J4"/>
<keyword evidence="5" id="KW-1185">Reference proteome</keyword>